<dbReference type="GO" id="GO:0003697">
    <property type="term" value="F:single-stranded DNA binding"/>
    <property type="evidence" value="ECO:0007669"/>
    <property type="project" value="TreeGrafter"/>
</dbReference>
<dbReference type="AlphaFoldDB" id="A0A9P7DFU9"/>
<dbReference type="OrthoDB" id="336321at2759"/>
<dbReference type="InterPro" id="IPR013632">
    <property type="entry name" value="Rad51_C"/>
</dbReference>
<evidence type="ECO:0000259" key="3">
    <source>
        <dbReference type="PROSITE" id="PS50162"/>
    </source>
</evidence>
<accession>A0A9P7DFU9</accession>
<dbReference type="GeneID" id="64597107"/>
<comment type="subcellular location">
    <subcellularLocation>
        <location evidence="1">Nucleus</location>
    </subcellularLocation>
</comment>
<dbReference type="GO" id="GO:0005657">
    <property type="term" value="C:replication fork"/>
    <property type="evidence" value="ECO:0007669"/>
    <property type="project" value="TreeGrafter"/>
</dbReference>
<organism evidence="4 5">
    <name type="scientific">Suillus plorans</name>
    <dbReference type="NCBI Taxonomy" id="116603"/>
    <lineage>
        <taxon>Eukaryota</taxon>
        <taxon>Fungi</taxon>
        <taxon>Dikarya</taxon>
        <taxon>Basidiomycota</taxon>
        <taxon>Agaricomycotina</taxon>
        <taxon>Agaricomycetes</taxon>
        <taxon>Agaricomycetidae</taxon>
        <taxon>Boletales</taxon>
        <taxon>Suillineae</taxon>
        <taxon>Suillaceae</taxon>
        <taxon>Suillus</taxon>
    </lineage>
</organism>
<dbReference type="PROSITE" id="PS50162">
    <property type="entry name" value="RECA_2"/>
    <property type="match status" value="1"/>
</dbReference>
<feature type="domain" description="RecA family profile 1" evidence="3">
    <location>
        <begin position="84"/>
        <end position="255"/>
    </location>
</feature>
<name>A0A9P7DFU9_9AGAM</name>
<comment type="caution">
    <text evidence="4">The sequence shown here is derived from an EMBL/GenBank/DDBJ whole genome shotgun (WGS) entry which is preliminary data.</text>
</comment>
<dbReference type="InterPro" id="IPR051988">
    <property type="entry name" value="HRR_RAD51_Paralog"/>
</dbReference>
<sequence>MRLASVVPLIPAELVAALDHSCGIRTDTDLLFFGSSLDIIKRLPLGTVTLSDLQKFTELVAEQASVPGYRGDEILAGTARTYEKHPQVSCGVKKLDELVGGFGGSRVFEISGAKGSGKTALALQVVIQHLLSDADSCALWIDTSGDFSAEKTAQLVRQFNVAVSDKVLERLQVSLSFNIEAVHDVLEALRISLSSSRTVGPTVQWIVLDSITPLLLPSLSAVSSQGHAMMTTFMRQLRELSRTFGITIMVINGTSAAAPFNQSSAFASTIRKPALGPSFTFMTDCTLWLSKMKDIPDPEGPFSVHVAEVFRSRATRSKTWCTFQIRYGVLSSTSDL</sequence>
<dbReference type="GO" id="GO:0000400">
    <property type="term" value="F:four-way junction DNA binding"/>
    <property type="evidence" value="ECO:0007669"/>
    <property type="project" value="TreeGrafter"/>
</dbReference>
<evidence type="ECO:0000313" key="5">
    <source>
        <dbReference type="Proteomes" id="UP000719766"/>
    </source>
</evidence>
<dbReference type="GO" id="GO:0042148">
    <property type="term" value="P:DNA strand invasion"/>
    <property type="evidence" value="ECO:0007669"/>
    <property type="project" value="TreeGrafter"/>
</dbReference>
<dbReference type="GO" id="GO:0007131">
    <property type="term" value="P:reciprocal meiotic recombination"/>
    <property type="evidence" value="ECO:0007669"/>
    <property type="project" value="TreeGrafter"/>
</dbReference>
<gene>
    <name evidence="4" type="ORF">HD556DRAFT_1384619</name>
</gene>
<keyword evidence="4" id="KW-0378">Hydrolase</keyword>
<dbReference type="GO" id="GO:0033063">
    <property type="term" value="C:Rad51B-Rad51C-Rad51D-XRCC2 complex"/>
    <property type="evidence" value="ECO:0007669"/>
    <property type="project" value="TreeGrafter"/>
</dbReference>
<protein>
    <submittedName>
        <fullName evidence="4">P-loop containing nucleoside triphosphate hydrolase protein</fullName>
    </submittedName>
</protein>
<keyword evidence="5" id="KW-1185">Reference proteome</keyword>
<dbReference type="InterPro" id="IPR027417">
    <property type="entry name" value="P-loop_NTPase"/>
</dbReference>
<dbReference type="GO" id="GO:0005524">
    <property type="term" value="F:ATP binding"/>
    <property type="evidence" value="ECO:0007669"/>
    <property type="project" value="InterPro"/>
</dbReference>
<dbReference type="GO" id="GO:0016787">
    <property type="term" value="F:hydrolase activity"/>
    <property type="evidence" value="ECO:0007669"/>
    <property type="project" value="UniProtKB-KW"/>
</dbReference>
<dbReference type="Proteomes" id="UP000719766">
    <property type="component" value="Unassembled WGS sequence"/>
</dbReference>
<keyword evidence="2" id="KW-0539">Nucleus</keyword>
<dbReference type="GO" id="GO:0000723">
    <property type="term" value="P:telomere maintenance"/>
    <property type="evidence" value="ECO:0007669"/>
    <property type="project" value="TreeGrafter"/>
</dbReference>
<evidence type="ECO:0000256" key="2">
    <source>
        <dbReference type="ARBA" id="ARBA00023242"/>
    </source>
</evidence>
<evidence type="ECO:0000256" key="1">
    <source>
        <dbReference type="ARBA" id="ARBA00004123"/>
    </source>
</evidence>
<dbReference type="GO" id="GO:0000724">
    <property type="term" value="P:double-strand break repair via homologous recombination"/>
    <property type="evidence" value="ECO:0007669"/>
    <property type="project" value="TreeGrafter"/>
</dbReference>
<dbReference type="GO" id="GO:0140664">
    <property type="term" value="F:ATP-dependent DNA damage sensor activity"/>
    <property type="evidence" value="ECO:0007669"/>
    <property type="project" value="InterPro"/>
</dbReference>
<dbReference type="EMBL" id="JABBWE010000041">
    <property type="protein sequence ID" value="KAG1791745.1"/>
    <property type="molecule type" value="Genomic_DNA"/>
</dbReference>
<reference evidence="4" key="1">
    <citation type="journal article" date="2020" name="New Phytol.">
        <title>Comparative genomics reveals dynamic genome evolution in host specialist ectomycorrhizal fungi.</title>
        <authorList>
            <person name="Lofgren L.A."/>
            <person name="Nguyen N.H."/>
            <person name="Vilgalys R."/>
            <person name="Ruytinx J."/>
            <person name="Liao H.L."/>
            <person name="Branco S."/>
            <person name="Kuo A."/>
            <person name="LaButti K."/>
            <person name="Lipzen A."/>
            <person name="Andreopoulos W."/>
            <person name="Pangilinan J."/>
            <person name="Riley R."/>
            <person name="Hundley H."/>
            <person name="Na H."/>
            <person name="Barry K."/>
            <person name="Grigoriev I.V."/>
            <person name="Stajich J.E."/>
            <person name="Kennedy P.G."/>
        </authorList>
    </citation>
    <scope>NUCLEOTIDE SEQUENCE</scope>
    <source>
        <strain evidence="4">S12</strain>
    </source>
</reference>
<dbReference type="SUPFAM" id="SSF52540">
    <property type="entry name" value="P-loop containing nucleoside triphosphate hydrolases"/>
    <property type="match status" value="1"/>
</dbReference>
<evidence type="ECO:0000313" key="4">
    <source>
        <dbReference type="EMBL" id="KAG1791745.1"/>
    </source>
</evidence>
<dbReference type="PANTHER" id="PTHR46457">
    <property type="entry name" value="DNA REPAIR PROTEIN RAD51 HOMOLOG 4"/>
    <property type="match status" value="1"/>
</dbReference>
<dbReference type="RefSeq" id="XP_041158510.1">
    <property type="nucleotide sequence ID" value="XM_041303343.1"/>
</dbReference>
<dbReference type="Gene3D" id="3.40.50.300">
    <property type="entry name" value="P-loop containing nucleotide triphosphate hydrolases"/>
    <property type="match status" value="1"/>
</dbReference>
<dbReference type="GO" id="GO:0005815">
    <property type="term" value="C:microtubule organizing center"/>
    <property type="evidence" value="ECO:0007669"/>
    <property type="project" value="TreeGrafter"/>
</dbReference>
<dbReference type="PANTHER" id="PTHR46457:SF1">
    <property type="entry name" value="DNA REPAIR PROTEIN RAD51 HOMOLOG 4"/>
    <property type="match status" value="1"/>
</dbReference>
<dbReference type="InterPro" id="IPR020588">
    <property type="entry name" value="RecA_ATP-bd"/>
</dbReference>
<proteinExistence type="predicted"/>
<dbReference type="Pfam" id="PF08423">
    <property type="entry name" value="Rad51"/>
    <property type="match status" value="1"/>
</dbReference>